<evidence type="ECO:0000313" key="8">
    <source>
        <dbReference type="EMBL" id="PJC30154.1"/>
    </source>
</evidence>
<protein>
    <recommendedName>
        <fullName evidence="5 6">Small ribosomal subunit protein bS20</fullName>
    </recommendedName>
</protein>
<evidence type="ECO:0000256" key="6">
    <source>
        <dbReference type="HAMAP-Rule" id="MF_00500"/>
    </source>
</evidence>
<dbReference type="AlphaFoldDB" id="A0A2M8EWA6"/>
<evidence type="ECO:0000256" key="1">
    <source>
        <dbReference type="ARBA" id="ARBA00022730"/>
    </source>
</evidence>
<dbReference type="NCBIfam" id="TIGR00029">
    <property type="entry name" value="S20"/>
    <property type="match status" value="1"/>
</dbReference>
<accession>A0A2M8EWA6</accession>
<dbReference type="GO" id="GO:0019843">
    <property type="term" value="F:rRNA binding"/>
    <property type="evidence" value="ECO:0007669"/>
    <property type="project" value="UniProtKB-UniRule"/>
</dbReference>
<sequence length="83" mass="9568">MPNIKSAKKQMKQDIRRTEENKEYMKKVNDVLRSAKKGVKAKKQEFVSNAYSLIDKATKKNVIHGNKASRLKHSVSRLLKKKA</sequence>
<keyword evidence="1 6" id="KW-0699">rRNA-binding</keyword>
<dbReference type="InterPro" id="IPR036510">
    <property type="entry name" value="Ribosomal_bS20_sf"/>
</dbReference>
<comment type="similarity">
    <text evidence="6">Belongs to the bacterial ribosomal protein bS20 family.</text>
</comment>
<keyword evidence="7" id="KW-0175">Coiled coil</keyword>
<keyword evidence="3 6" id="KW-0689">Ribosomal protein</keyword>
<dbReference type="Pfam" id="PF01649">
    <property type="entry name" value="Ribosomal_S20p"/>
    <property type="match status" value="1"/>
</dbReference>
<evidence type="ECO:0000256" key="5">
    <source>
        <dbReference type="ARBA" id="ARBA00035136"/>
    </source>
</evidence>
<dbReference type="HAMAP" id="MF_00500">
    <property type="entry name" value="Ribosomal_bS20"/>
    <property type="match status" value="1"/>
</dbReference>
<dbReference type="Gene3D" id="1.20.58.110">
    <property type="entry name" value="Ribosomal protein S20"/>
    <property type="match status" value="1"/>
</dbReference>
<reference evidence="9" key="1">
    <citation type="submission" date="2017-09" db="EMBL/GenBank/DDBJ databases">
        <title>Depth-based differentiation of microbial function through sediment-hosted aquifers and enrichment of novel symbionts in the deep terrestrial subsurface.</title>
        <authorList>
            <person name="Probst A.J."/>
            <person name="Ladd B."/>
            <person name="Jarett J.K."/>
            <person name="Geller-Mcgrath D.E."/>
            <person name="Sieber C.M.K."/>
            <person name="Emerson J.B."/>
            <person name="Anantharaman K."/>
            <person name="Thomas B.C."/>
            <person name="Malmstrom R."/>
            <person name="Stieglmeier M."/>
            <person name="Klingl A."/>
            <person name="Woyke T."/>
            <person name="Ryan C.M."/>
            <person name="Banfield J.F."/>
        </authorList>
    </citation>
    <scope>NUCLEOTIDE SEQUENCE [LARGE SCALE GENOMIC DNA]</scope>
</reference>
<evidence type="ECO:0000256" key="7">
    <source>
        <dbReference type="SAM" id="Coils"/>
    </source>
</evidence>
<dbReference type="Proteomes" id="UP000231383">
    <property type="component" value="Unassembled WGS sequence"/>
</dbReference>
<comment type="caution">
    <text evidence="8">The sequence shown here is derived from an EMBL/GenBank/DDBJ whole genome shotgun (WGS) entry which is preliminary data.</text>
</comment>
<evidence type="ECO:0000256" key="2">
    <source>
        <dbReference type="ARBA" id="ARBA00022884"/>
    </source>
</evidence>
<organism evidence="8 9">
    <name type="scientific">Candidatus Roizmanbacteria bacterium CG_4_9_14_0_2_um_filter_39_13</name>
    <dbReference type="NCBI Taxonomy" id="1974839"/>
    <lineage>
        <taxon>Bacteria</taxon>
        <taxon>Candidatus Roizmaniibacteriota</taxon>
    </lineage>
</organism>
<comment type="function">
    <text evidence="6">Binds directly to 16S ribosomal RNA.</text>
</comment>
<dbReference type="GO" id="GO:1990904">
    <property type="term" value="C:ribonucleoprotein complex"/>
    <property type="evidence" value="ECO:0007669"/>
    <property type="project" value="UniProtKB-KW"/>
</dbReference>
<feature type="coiled-coil region" evidence="7">
    <location>
        <begin position="1"/>
        <end position="28"/>
    </location>
</feature>
<evidence type="ECO:0000256" key="4">
    <source>
        <dbReference type="ARBA" id="ARBA00023274"/>
    </source>
</evidence>
<proteinExistence type="inferred from homology"/>
<dbReference type="GO" id="GO:0005840">
    <property type="term" value="C:ribosome"/>
    <property type="evidence" value="ECO:0007669"/>
    <property type="project" value="UniProtKB-KW"/>
</dbReference>
<dbReference type="SUPFAM" id="SSF46992">
    <property type="entry name" value="Ribosomal protein S20"/>
    <property type="match status" value="1"/>
</dbReference>
<gene>
    <name evidence="6" type="primary">rpsT</name>
    <name evidence="8" type="ORF">CO051_07155</name>
</gene>
<evidence type="ECO:0000313" key="9">
    <source>
        <dbReference type="Proteomes" id="UP000231383"/>
    </source>
</evidence>
<keyword evidence="2 6" id="KW-0694">RNA-binding</keyword>
<dbReference type="InterPro" id="IPR002583">
    <property type="entry name" value="Ribosomal_bS20"/>
</dbReference>
<dbReference type="EMBL" id="PFSC01000188">
    <property type="protein sequence ID" value="PJC30154.1"/>
    <property type="molecule type" value="Genomic_DNA"/>
</dbReference>
<keyword evidence="4 6" id="KW-0687">Ribonucleoprotein</keyword>
<evidence type="ECO:0000256" key="3">
    <source>
        <dbReference type="ARBA" id="ARBA00022980"/>
    </source>
</evidence>
<dbReference type="GO" id="GO:0006412">
    <property type="term" value="P:translation"/>
    <property type="evidence" value="ECO:0007669"/>
    <property type="project" value="UniProtKB-UniRule"/>
</dbReference>
<name>A0A2M8EWA6_9BACT</name>
<dbReference type="GO" id="GO:0003735">
    <property type="term" value="F:structural constituent of ribosome"/>
    <property type="evidence" value="ECO:0007669"/>
    <property type="project" value="InterPro"/>
</dbReference>